<evidence type="ECO:0000313" key="3">
    <source>
        <dbReference type="EMBL" id="OEY69698.1"/>
    </source>
</evidence>
<dbReference type="PANTHER" id="PTHR43968">
    <property type="match status" value="1"/>
</dbReference>
<keyword evidence="4" id="KW-1185">Reference proteome</keyword>
<dbReference type="InterPro" id="IPR050983">
    <property type="entry name" value="GST_Omega/HSP26"/>
</dbReference>
<dbReference type="PROSITE" id="PS50404">
    <property type="entry name" value="GST_NTER"/>
    <property type="match status" value="1"/>
</dbReference>
<dbReference type="AlphaFoldDB" id="A0A1E7Q6M5"/>
<dbReference type="SUPFAM" id="SSF52833">
    <property type="entry name" value="Thioredoxin-like"/>
    <property type="match status" value="1"/>
</dbReference>
<reference evidence="4" key="1">
    <citation type="submission" date="2016-09" db="EMBL/GenBank/DDBJ databases">
        <authorList>
            <person name="Wan X."/>
            <person name="Hou S."/>
        </authorList>
    </citation>
    <scope>NUCLEOTIDE SEQUENCE [LARGE SCALE GENOMIC DNA]</scope>
    <source>
        <strain evidence="4">KH87</strain>
    </source>
</reference>
<dbReference type="STRING" id="1628148.BI198_09105"/>
<dbReference type="InterPro" id="IPR010987">
    <property type="entry name" value="Glutathione-S-Trfase_C-like"/>
</dbReference>
<dbReference type="Pfam" id="PF13417">
    <property type="entry name" value="GST_N_3"/>
    <property type="match status" value="1"/>
</dbReference>
<dbReference type="CDD" id="cd00570">
    <property type="entry name" value="GST_N_family"/>
    <property type="match status" value="1"/>
</dbReference>
<dbReference type="InterPro" id="IPR004045">
    <property type="entry name" value="Glutathione_S-Trfase_N"/>
</dbReference>
<feature type="domain" description="GST C-terminal" evidence="2">
    <location>
        <begin position="83"/>
        <end position="211"/>
    </location>
</feature>
<dbReference type="OrthoDB" id="509852at2"/>
<dbReference type="SFLD" id="SFLDS00019">
    <property type="entry name" value="Glutathione_Transferase_(cytos"/>
    <property type="match status" value="1"/>
</dbReference>
<dbReference type="Gene3D" id="1.20.1050.10">
    <property type="match status" value="1"/>
</dbReference>
<dbReference type="EMBL" id="MKEK01000001">
    <property type="protein sequence ID" value="OEY69698.1"/>
    <property type="molecule type" value="Genomic_DNA"/>
</dbReference>
<evidence type="ECO:0000259" key="2">
    <source>
        <dbReference type="PROSITE" id="PS50405"/>
    </source>
</evidence>
<dbReference type="InterPro" id="IPR036282">
    <property type="entry name" value="Glutathione-S-Trfase_C_sf"/>
</dbReference>
<name>A0A1E7Q6M5_9GAMM</name>
<feature type="domain" description="GST N-terminal" evidence="1">
    <location>
        <begin position="1"/>
        <end position="78"/>
    </location>
</feature>
<dbReference type="GO" id="GO:0005737">
    <property type="term" value="C:cytoplasm"/>
    <property type="evidence" value="ECO:0007669"/>
    <property type="project" value="TreeGrafter"/>
</dbReference>
<dbReference type="Gene3D" id="3.40.30.10">
    <property type="entry name" value="Glutaredoxin"/>
    <property type="match status" value="1"/>
</dbReference>
<organism evidence="3 4">
    <name type="scientific">Rheinheimera salexigens</name>
    <dbReference type="NCBI Taxonomy" id="1628148"/>
    <lineage>
        <taxon>Bacteria</taxon>
        <taxon>Pseudomonadati</taxon>
        <taxon>Pseudomonadota</taxon>
        <taxon>Gammaproteobacteria</taxon>
        <taxon>Chromatiales</taxon>
        <taxon>Chromatiaceae</taxon>
        <taxon>Rheinheimera</taxon>
    </lineage>
</organism>
<comment type="caution">
    <text evidence="3">The sequence shown here is derived from an EMBL/GenBank/DDBJ whole genome shotgun (WGS) entry which is preliminary data.</text>
</comment>
<dbReference type="Proteomes" id="UP000242258">
    <property type="component" value="Unassembled WGS sequence"/>
</dbReference>
<evidence type="ECO:0000313" key="4">
    <source>
        <dbReference type="Proteomes" id="UP000242258"/>
    </source>
</evidence>
<evidence type="ECO:0008006" key="5">
    <source>
        <dbReference type="Google" id="ProtNLM"/>
    </source>
</evidence>
<evidence type="ECO:0000259" key="1">
    <source>
        <dbReference type="PROSITE" id="PS50404"/>
    </source>
</evidence>
<sequence length="223" mass="25761">MRFISLDHSPFAARVKTQILHKQLPIEIIAPAHGLRTPEFLAAFPLGKIPLLELNNGDYLPESTAIMEYLEDIYPQTSCRPEDPIDKAKMRVSMAYGDTHLMPAIMPYFRSLLMPEYEFDKTEQFELLSQTLGKFERWLVINNCNDRGFYKANIDLGDMALFPIMWFVKTIIPMFHTQNVFADVPAIQQWQIWIDENAAVLSVTQSMDTAFHAFLKSRQVTKK</sequence>
<dbReference type="SUPFAM" id="SSF47616">
    <property type="entry name" value="GST C-terminal domain-like"/>
    <property type="match status" value="1"/>
</dbReference>
<gene>
    <name evidence="3" type="ORF">BI198_09105</name>
</gene>
<accession>A0A1E7Q6M5</accession>
<dbReference type="InterPro" id="IPR040079">
    <property type="entry name" value="Glutathione_S-Trfase"/>
</dbReference>
<proteinExistence type="predicted"/>
<dbReference type="InterPro" id="IPR036249">
    <property type="entry name" value="Thioredoxin-like_sf"/>
</dbReference>
<protein>
    <recommendedName>
        <fullName evidence="5">Glutathione S-transferase</fullName>
    </recommendedName>
</protein>
<dbReference type="PROSITE" id="PS50405">
    <property type="entry name" value="GST_CTER"/>
    <property type="match status" value="1"/>
</dbReference>
<dbReference type="PANTHER" id="PTHR43968:SF6">
    <property type="entry name" value="GLUTATHIONE S-TRANSFERASE OMEGA"/>
    <property type="match status" value="1"/>
</dbReference>